<protein>
    <submittedName>
        <fullName evidence="1">Uncharacterized protein</fullName>
    </submittedName>
</protein>
<dbReference type="Proteomes" id="UP001152759">
    <property type="component" value="Chromosome 6"/>
</dbReference>
<dbReference type="PANTHER" id="PTHR47018:SF1">
    <property type="entry name" value="TESMIN_TSO1-LIKE CXC DOMAIN-CONTAINING PROTEIN"/>
    <property type="match status" value="1"/>
</dbReference>
<organism evidence="1 2">
    <name type="scientific">Bemisia tabaci</name>
    <name type="common">Sweetpotato whitefly</name>
    <name type="synonym">Aleurodes tabaci</name>
    <dbReference type="NCBI Taxonomy" id="7038"/>
    <lineage>
        <taxon>Eukaryota</taxon>
        <taxon>Metazoa</taxon>
        <taxon>Ecdysozoa</taxon>
        <taxon>Arthropoda</taxon>
        <taxon>Hexapoda</taxon>
        <taxon>Insecta</taxon>
        <taxon>Pterygota</taxon>
        <taxon>Neoptera</taxon>
        <taxon>Paraneoptera</taxon>
        <taxon>Hemiptera</taxon>
        <taxon>Sternorrhyncha</taxon>
        <taxon>Aleyrodoidea</taxon>
        <taxon>Aleyrodidae</taxon>
        <taxon>Aleyrodinae</taxon>
        <taxon>Bemisia</taxon>
    </lineage>
</organism>
<dbReference type="EMBL" id="OU963867">
    <property type="protein sequence ID" value="CAH0392073.1"/>
    <property type="molecule type" value="Genomic_DNA"/>
</dbReference>
<keyword evidence="2" id="KW-1185">Reference proteome</keyword>
<evidence type="ECO:0000313" key="2">
    <source>
        <dbReference type="Proteomes" id="UP001152759"/>
    </source>
</evidence>
<reference evidence="1" key="1">
    <citation type="submission" date="2021-12" db="EMBL/GenBank/DDBJ databases">
        <authorList>
            <person name="King R."/>
        </authorList>
    </citation>
    <scope>NUCLEOTIDE SEQUENCE</scope>
</reference>
<sequence length="428" mass="48153">MKKLHAVATKELSNKIKSFAEVLQDQKILAKFSEGDAIAIEAKYHKECLNKFCNRKRSSDREAFRHDSDDDSFATAFAELTSYIQDCILEKEDVIPVFNLKELTILLENRLEQLTGERKNVHSTRVKNMLLNVMPELTAYNQGRNVLLTMNANVGDALRKACKFDAEADLINVGKLVRKIRQQALETKPFEDCTLNEDSQTKSVSPLLLTLVKMLLYGPNCQQQAENHARQEAITIAQLIHFNMRVNAPVKAGSVRHTRSMETPFPTYLSLMLHSKTRKRDLVDTAHKFGIGISYDRVLQISSALSQSAVEYFKKMGVVCSPYLQKGHFVTGAVDNIDVNTSSTTAVSSFHGTAITLQQHFERGAQIEELKVTIPEFLGSKAVPKLPSPYISISPLFLKKEDVALPKHTYSQIQNKLQYIHLTLTSPT</sequence>
<dbReference type="AlphaFoldDB" id="A0A9P0AHQ6"/>
<accession>A0A9P0AHQ6</accession>
<name>A0A9P0AHQ6_BEMTA</name>
<gene>
    <name evidence="1" type="ORF">BEMITA_LOCUS10630</name>
</gene>
<evidence type="ECO:0000313" key="1">
    <source>
        <dbReference type="EMBL" id="CAH0392073.1"/>
    </source>
</evidence>
<dbReference type="PANTHER" id="PTHR47018">
    <property type="entry name" value="CXC DOMAIN-CONTAINING PROTEIN-RELATED"/>
    <property type="match status" value="1"/>
</dbReference>
<proteinExistence type="predicted"/>